<comment type="caution">
    <text evidence="2">The sequence shown here is derived from an EMBL/GenBank/DDBJ whole genome shotgun (WGS) entry which is preliminary data.</text>
</comment>
<accession>A0A2M8RAF4</accession>
<evidence type="ECO:0000313" key="2">
    <source>
        <dbReference type="EMBL" id="PJG54768.1"/>
    </source>
</evidence>
<feature type="domain" description="DUF5615" evidence="1">
    <location>
        <begin position="1"/>
        <end position="109"/>
    </location>
</feature>
<sequence>MRLLFDQNLSFKLCQMIGDLFPDSSHVGSHGLSEVPDRALWEFAKANGFAIVTQDVDLAELAGLLGSPPKVIWLRAGNQTTAMIADLLRRHAPTIQSFEGDDSTACLEIY</sequence>
<dbReference type="OrthoDB" id="27473at2"/>
<evidence type="ECO:0000259" key="1">
    <source>
        <dbReference type="Pfam" id="PF18480"/>
    </source>
</evidence>
<dbReference type="RefSeq" id="WP_100232552.1">
    <property type="nucleotide sequence ID" value="NZ_PGVG01000009.1"/>
</dbReference>
<protein>
    <recommendedName>
        <fullName evidence="1">DUF5615 domain-containing protein</fullName>
    </recommendedName>
</protein>
<evidence type="ECO:0000313" key="3">
    <source>
        <dbReference type="Proteomes" id="UP000231194"/>
    </source>
</evidence>
<dbReference type="Pfam" id="PF18480">
    <property type="entry name" value="DUF5615"/>
    <property type="match status" value="1"/>
</dbReference>
<dbReference type="AlphaFoldDB" id="A0A2M8RAF4"/>
<dbReference type="InterPro" id="IPR041049">
    <property type="entry name" value="DUF5615"/>
</dbReference>
<proteinExistence type="predicted"/>
<dbReference type="EMBL" id="PGVG01000009">
    <property type="protein sequence ID" value="PJG54768.1"/>
    <property type="molecule type" value="Genomic_DNA"/>
</dbReference>
<name>A0A2M8RAF4_9BRAD</name>
<reference evidence="2 3" key="1">
    <citation type="submission" date="2017-11" db="EMBL/GenBank/DDBJ databases">
        <title>Bradyrhizobium forestalis sp. nov., an efficient nitrogen-fixing bacterium isolated from nodules of forest legume species in the Amazon.</title>
        <authorList>
            <person name="Costa E.M."/>
            <person name="Guimaraes A."/>
            <person name="Carvalho T.S."/>
            <person name="Rodrigues T.L."/>
            <person name="Ribeiro P.R.A."/>
            <person name="Lebbe L."/>
            <person name="Willems A."/>
            <person name="Moreira F.M.S."/>
        </authorList>
    </citation>
    <scope>NUCLEOTIDE SEQUENCE [LARGE SCALE GENOMIC DNA]</scope>
    <source>
        <strain evidence="2 3">INPA54B</strain>
    </source>
</reference>
<organism evidence="2 3">
    <name type="scientific">Bradyrhizobium forestalis</name>
    <dbReference type="NCBI Taxonomy" id="1419263"/>
    <lineage>
        <taxon>Bacteria</taxon>
        <taxon>Pseudomonadati</taxon>
        <taxon>Pseudomonadota</taxon>
        <taxon>Alphaproteobacteria</taxon>
        <taxon>Hyphomicrobiales</taxon>
        <taxon>Nitrobacteraceae</taxon>
        <taxon>Bradyrhizobium</taxon>
    </lineage>
</organism>
<gene>
    <name evidence="2" type="ORF">CVM73_14050</name>
</gene>
<keyword evidence="3" id="KW-1185">Reference proteome</keyword>
<dbReference type="Proteomes" id="UP000231194">
    <property type="component" value="Unassembled WGS sequence"/>
</dbReference>